<evidence type="ECO:0000256" key="3">
    <source>
        <dbReference type="ARBA" id="ARBA00022692"/>
    </source>
</evidence>
<evidence type="ECO:0000256" key="6">
    <source>
        <dbReference type="SAM" id="MobiDB-lite"/>
    </source>
</evidence>
<keyword evidence="10" id="KW-1185">Reference proteome</keyword>
<gene>
    <name evidence="9" type="primary">g12710</name>
    <name evidence="9" type="ORF">VP750_LOCUS11298</name>
</gene>
<evidence type="ECO:0000256" key="2">
    <source>
        <dbReference type="ARBA" id="ARBA00022448"/>
    </source>
</evidence>
<evidence type="ECO:0000256" key="1">
    <source>
        <dbReference type="ARBA" id="ARBA00004141"/>
    </source>
</evidence>
<dbReference type="InterPro" id="IPR020846">
    <property type="entry name" value="MFS_dom"/>
</dbReference>
<feature type="compositionally biased region" description="Basic and acidic residues" evidence="6">
    <location>
        <begin position="520"/>
        <end position="539"/>
    </location>
</feature>
<keyword evidence="2" id="KW-0813">Transport</keyword>
<dbReference type="EMBL" id="CAXHTA020000020">
    <property type="protein sequence ID" value="CAL5229392.1"/>
    <property type="molecule type" value="Genomic_DNA"/>
</dbReference>
<dbReference type="Gene3D" id="1.20.1250.20">
    <property type="entry name" value="MFS general substrate transporter like domains"/>
    <property type="match status" value="2"/>
</dbReference>
<comment type="subcellular location">
    <subcellularLocation>
        <location evidence="1">Membrane</location>
        <topology evidence="1">Multi-pass membrane protein</topology>
    </subcellularLocation>
</comment>
<comment type="caution">
    <text evidence="9">The sequence shown here is derived from an EMBL/GenBank/DDBJ whole genome shotgun (WGS) entry which is preliminary data.</text>
</comment>
<feature type="compositionally biased region" description="Polar residues" evidence="6">
    <location>
        <begin position="15"/>
        <end position="24"/>
    </location>
</feature>
<feature type="transmembrane region" description="Helical" evidence="7">
    <location>
        <begin position="258"/>
        <end position="281"/>
    </location>
</feature>
<dbReference type="SUPFAM" id="SSF103473">
    <property type="entry name" value="MFS general substrate transporter"/>
    <property type="match status" value="1"/>
</dbReference>
<dbReference type="InterPro" id="IPR036259">
    <property type="entry name" value="MFS_trans_sf"/>
</dbReference>
<feature type="transmembrane region" description="Helical" evidence="7">
    <location>
        <begin position="143"/>
        <end position="164"/>
    </location>
</feature>
<feature type="transmembrane region" description="Helical" evidence="7">
    <location>
        <begin position="437"/>
        <end position="456"/>
    </location>
</feature>
<keyword evidence="4 7" id="KW-1133">Transmembrane helix</keyword>
<dbReference type="PANTHER" id="PTHR43791:SF36">
    <property type="entry name" value="TRANSPORTER, PUTATIVE (AFU_ORTHOLOGUE AFUA_6G08340)-RELATED"/>
    <property type="match status" value="1"/>
</dbReference>
<reference evidence="9 10" key="1">
    <citation type="submission" date="2024-06" db="EMBL/GenBank/DDBJ databases">
        <authorList>
            <person name="Kraege A."/>
            <person name="Thomma B."/>
        </authorList>
    </citation>
    <scope>NUCLEOTIDE SEQUENCE [LARGE SCALE GENOMIC DNA]</scope>
</reference>
<sequence length="551" mass="59374">MQANEAFWDTEHSAEPQNGRTGQSYNAFDVEGPLDAKSIVRRIDKHLLPLLFSLALLCSVDRANLSYAAVQLNHDLHFSISVYGFGSGLFFIGYMVLQIPSAYLCARVGPPSFLGGILIVWGIVASLFAWMQTAMHFYALHFYALRFILGLAESGAYPGMWYSMSLFYDSGELGPAYATVAMATAVASVLGGPIAACLLMLNGLAGREMGHCAAQWLFVLEGMPAVMLGVVICWRLPQDPEHSAFLKPAEQQWCLDRYLGAVWTLVVTGMDGLVFWAPILIHSFTESDSGTGTEAAEDLPGDSQEGGLLRASARAALLSAIPFGTASIGMLVVARMAKRANDRHWHVAVPVLIGAVALAVMPVFMSGVAWAAFVCLSIGTFGMWAGHGPFMSWPAVILSGTNAASGFALIKMMGSVGSFVGPFLIGVTSDTFGSFTPAMLMLAACLPGAAAMQLLFHEPGASRGWLPPPFPYGCTSMRLMKRSRSDTREVVMGPTLRGILGCRAFRWERVDAEGQQAQHAEVRGQGRPSQDNDTHLLGEGLWERHTDLGHL</sequence>
<proteinExistence type="predicted"/>
<feature type="region of interest" description="Disordered" evidence="6">
    <location>
        <begin position="1"/>
        <end position="24"/>
    </location>
</feature>
<feature type="domain" description="Major facilitator superfamily (MFS) profile" evidence="8">
    <location>
        <begin position="47"/>
        <end position="461"/>
    </location>
</feature>
<feature type="transmembrane region" description="Helical" evidence="7">
    <location>
        <begin position="370"/>
        <end position="391"/>
    </location>
</feature>
<feature type="region of interest" description="Disordered" evidence="6">
    <location>
        <begin position="516"/>
        <end position="539"/>
    </location>
</feature>
<keyword evidence="3 7" id="KW-0812">Transmembrane</keyword>
<evidence type="ECO:0000256" key="4">
    <source>
        <dbReference type="ARBA" id="ARBA00022989"/>
    </source>
</evidence>
<feature type="transmembrane region" description="Helical" evidence="7">
    <location>
        <begin position="176"/>
        <end position="201"/>
    </location>
</feature>
<dbReference type="Pfam" id="PF07690">
    <property type="entry name" value="MFS_1"/>
    <property type="match status" value="1"/>
</dbReference>
<dbReference type="InterPro" id="IPR011701">
    <property type="entry name" value="MFS"/>
</dbReference>
<feature type="transmembrane region" description="Helical" evidence="7">
    <location>
        <begin position="82"/>
        <end position="106"/>
    </location>
</feature>
<dbReference type="Proteomes" id="UP001497392">
    <property type="component" value="Unassembled WGS sequence"/>
</dbReference>
<keyword evidence="5 7" id="KW-0472">Membrane</keyword>
<protein>
    <submittedName>
        <fullName evidence="9">G12710 protein</fullName>
    </submittedName>
</protein>
<organism evidence="9 10">
    <name type="scientific">Coccomyxa viridis</name>
    <dbReference type="NCBI Taxonomy" id="1274662"/>
    <lineage>
        <taxon>Eukaryota</taxon>
        <taxon>Viridiplantae</taxon>
        <taxon>Chlorophyta</taxon>
        <taxon>core chlorophytes</taxon>
        <taxon>Trebouxiophyceae</taxon>
        <taxon>Trebouxiophyceae incertae sedis</taxon>
        <taxon>Coccomyxaceae</taxon>
        <taxon>Coccomyxa</taxon>
    </lineage>
</organism>
<feature type="transmembrane region" description="Helical" evidence="7">
    <location>
        <begin position="403"/>
        <end position="425"/>
    </location>
</feature>
<evidence type="ECO:0000259" key="8">
    <source>
        <dbReference type="PROSITE" id="PS50850"/>
    </source>
</evidence>
<feature type="transmembrane region" description="Helical" evidence="7">
    <location>
        <begin position="345"/>
        <end position="364"/>
    </location>
</feature>
<accession>A0ABP1GBB4</accession>
<feature type="transmembrane region" description="Helical" evidence="7">
    <location>
        <begin position="315"/>
        <end position="333"/>
    </location>
</feature>
<evidence type="ECO:0000313" key="9">
    <source>
        <dbReference type="EMBL" id="CAL5229392.1"/>
    </source>
</evidence>
<name>A0ABP1GBB4_9CHLO</name>
<dbReference type="PROSITE" id="PS50850">
    <property type="entry name" value="MFS"/>
    <property type="match status" value="1"/>
</dbReference>
<evidence type="ECO:0000256" key="5">
    <source>
        <dbReference type="ARBA" id="ARBA00023136"/>
    </source>
</evidence>
<dbReference type="PANTHER" id="PTHR43791">
    <property type="entry name" value="PERMEASE-RELATED"/>
    <property type="match status" value="1"/>
</dbReference>
<evidence type="ECO:0000256" key="7">
    <source>
        <dbReference type="SAM" id="Phobius"/>
    </source>
</evidence>
<feature type="transmembrane region" description="Helical" evidence="7">
    <location>
        <begin position="113"/>
        <end position="131"/>
    </location>
</feature>
<evidence type="ECO:0000313" key="10">
    <source>
        <dbReference type="Proteomes" id="UP001497392"/>
    </source>
</evidence>